<dbReference type="Proteomes" id="UP001597191">
    <property type="component" value="Unassembled WGS sequence"/>
</dbReference>
<evidence type="ECO:0000313" key="2">
    <source>
        <dbReference type="Proteomes" id="UP001597191"/>
    </source>
</evidence>
<dbReference type="EMBL" id="JBHTOH010000017">
    <property type="protein sequence ID" value="MFD1410555.1"/>
    <property type="molecule type" value="Genomic_DNA"/>
</dbReference>
<reference evidence="2" key="1">
    <citation type="journal article" date="2019" name="Int. J. Syst. Evol. Microbiol.">
        <title>The Global Catalogue of Microorganisms (GCM) 10K type strain sequencing project: providing services to taxonomists for standard genome sequencing and annotation.</title>
        <authorList>
            <consortium name="The Broad Institute Genomics Platform"/>
            <consortium name="The Broad Institute Genome Sequencing Center for Infectious Disease"/>
            <person name="Wu L."/>
            <person name="Ma J."/>
        </authorList>
    </citation>
    <scope>NUCLEOTIDE SEQUENCE [LARGE SCALE GENOMIC DNA]</scope>
    <source>
        <strain evidence="2">CCM 8937</strain>
    </source>
</reference>
<organism evidence="1 2">
    <name type="scientific">Lapidilactobacillus gannanensis</name>
    <dbReference type="NCBI Taxonomy" id="2486002"/>
    <lineage>
        <taxon>Bacteria</taxon>
        <taxon>Bacillati</taxon>
        <taxon>Bacillota</taxon>
        <taxon>Bacilli</taxon>
        <taxon>Lactobacillales</taxon>
        <taxon>Lactobacillaceae</taxon>
        <taxon>Lapidilactobacillus</taxon>
    </lineage>
</organism>
<sequence>MGVETKLVLTPLRACWLWNAAGIDLNQLKTEKFKTFKTLVKVLKQNWLL</sequence>
<comment type="caution">
    <text evidence="1">The sequence shown here is derived from an EMBL/GenBank/DDBJ whole genome shotgun (WGS) entry which is preliminary data.</text>
</comment>
<accession>A0ABW4BLU3</accession>
<dbReference type="RefSeq" id="WP_379880261.1">
    <property type="nucleotide sequence ID" value="NZ_JBHTOH010000017.1"/>
</dbReference>
<name>A0ABW4BLU3_9LACO</name>
<gene>
    <name evidence="1" type="ORF">ACFQ4R_02810</name>
</gene>
<protein>
    <submittedName>
        <fullName evidence="1">Uncharacterized protein</fullName>
    </submittedName>
</protein>
<keyword evidence="2" id="KW-1185">Reference proteome</keyword>
<proteinExistence type="predicted"/>
<evidence type="ECO:0000313" key="1">
    <source>
        <dbReference type="EMBL" id="MFD1410555.1"/>
    </source>
</evidence>